<dbReference type="PANTHER" id="PTHR11527">
    <property type="entry name" value="HEAT-SHOCK PROTEIN 20 FAMILY MEMBER"/>
    <property type="match status" value="1"/>
</dbReference>
<comment type="caution">
    <text evidence="4">The sequence shown here is derived from an EMBL/GenBank/DDBJ whole genome shotgun (WGS) entry which is preliminary data.</text>
</comment>
<dbReference type="InterPro" id="IPR008978">
    <property type="entry name" value="HSP20-like_chaperone"/>
</dbReference>
<feature type="domain" description="SHSP" evidence="3">
    <location>
        <begin position="38"/>
        <end position="149"/>
    </location>
</feature>
<organism evidence="4 5">
    <name type="scientific">candidate division CSSED10-310 bacterium</name>
    <dbReference type="NCBI Taxonomy" id="2855610"/>
    <lineage>
        <taxon>Bacteria</taxon>
        <taxon>Bacteria division CSSED10-310</taxon>
    </lineage>
</organism>
<dbReference type="SUPFAM" id="SSF49764">
    <property type="entry name" value="HSP20-like chaperones"/>
    <property type="match status" value="1"/>
</dbReference>
<comment type="similarity">
    <text evidence="1 2">Belongs to the small heat shock protein (HSP20) family.</text>
</comment>
<evidence type="ECO:0000313" key="4">
    <source>
        <dbReference type="EMBL" id="MFC1849701.1"/>
    </source>
</evidence>
<dbReference type="CDD" id="cd06464">
    <property type="entry name" value="ACD_sHsps-like"/>
    <property type="match status" value="1"/>
</dbReference>
<dbReference type="Pfam" id="PF00011">
    <property type="entry name" value="HSP20"/>
    <property type="match status" value="1"/>
</dbReference>
<dbReference type="InterPro" id="IPR031107">
    <property type="entry name" value="Small_HSP"/>
</dbReference>
<keyword evidence="5" id="KW-1185">Reference proteome</keyword>
<dbReference type="Gene3D" id="2.60.40.790">
    <property type="match status" value="1"/>
</dbReference>
<evidence type="ECO:0000256" key="1">
    <source>
        <dbReference type="PROSITE-ProRule" id="PRU00285"/>
    </source>
</evidence>
<evidence type="ECO:0000313" key="5">
    <source>
        <dbReference type="Proteomes" id="UP001594351"/>
    </source>
</evidence>
<dbReference type="Proteomes" id="UP001594351">
    <property type="component" value="Unassembled WGS sequence"/>
</dbReference>
<reference evidence="4 5" key="1">
    <citation type="submission" date="2024-09" db="EMBL/GenBank/DDBJ databases">
        <title>Laminarin stimulates single cell rates of sulfate reduction while oxygen inhibits transcriptomic activity in coastal marine sediment.</title>
        <authorList>
            <person name="Lindsay M."/>
            <person name="Orcutt B."/>
            <person name="Emerson D."/>
            <person name="Stepanauskas R."/>
            <person name="D'Angelo T."/>
        </authorList>
    </citation>
    <scope>NUCLEOTIDE SEQUENCE [LARGE SCALE GENOMIC DNA]</scope>
    <source>
        <strain evidence="4">SAG AM-311-K15</strain>
    </source>
</reference>
<accession>A0ABV6YU25</accession>
<protein>
    <submittedName>
        <fullName evidence="4">Hsp20/alpha crystallin family protein</fullName>
    </submittedName>
</protein>
<sequence>MEWPIFERGINIWDPWRDIKQVKSEMDRILHRYAPERSVSAAEFPAINIWSNDETAIVTTEIAGIDPDDLDISVQGEQMTIRGSRGGYECTEGEIYHRRERGFGDFVRTIGLPFGVDADKVEAEYKKGVLTVSLPRAEHEKPKKISLKS</sequence>
<gene>
    <name evidence="4" type="ORF">ACFL27_05775</name>
</gene>
<evidence type="ECO:0000256" key="2">
    <source>
        <dbReference type="RuleBase" id="RU003616"/>
    </source>
</evidence>
<dbReference type="PROSITE" id="PS01031">
    <property type="entry name" value="SHSP"/>
    <property type="match status" value="1"/>
</dbReference>
<name>A0ABV6YU25_UNCC1</name>
<dbReference type="EMBL" id="JBHPBY010000054">
    <property type="protein sequence ID" value="MFC1849701.1"/>
    <property type="molecule type" value="Genomic_DNA"/>
</dbReference>
<proteinExistence type="inferred from homology"/>
<evidence type="ECO:0000259" key="3">
    <source>
        <dbReference type="PROSITE" id="PS01031"/>
    </source>
</evidence>
<dbReference type="InterPro" id="IPR002068">
    <property type="entry name" value="A-crystallin/Hsp20_dom"/>
</dbReference>